<feature type="region of interest" description="Disordered" evidence="1">
    <location>
        <begin position="1"/>
        <end position="105"/>
    </location>
</feature>
<name>A0A1R1PVK7_ZANCU</name>
<sequence length="243" mass="26741">MNGNLRIRKKEIGRGYGSGSGTGVAGGEDEGEEDEEEEEGEEGGDVQQEKIRNVDGGSGGRYTSNDTDSDMDDSNQSKGLRGDVLGQGSRRASESIDQEKRTENEIELEKVYEYLKSGVSVGGKVDQCSSANKENANEAEKNDMQITAGNWGKNINTEKYNIVAGYEYRNEDSVSESSKEERVGQKRKASKVLPGEAGIWKMRMNMYTSGKEERMRADSGRGSTYQTLQTRGITAKRDQGTRM</sequence>
<evidence type="ECO:0000313" key="3">
    <source>
        <dbReference type="Proteomes" id="UP000188320"/>
    </source>
</evidence>
<comment type="caution">
    <text evidence="2">The sequence shown here is derived from an EMBL/GenBank/DDBJ whole genome shotgun (WGS) entry which is preliminary data.</text>
</comment>
<dbReference type="Proteomes" id="UP000188320">
    <property type="component" value="Unassembled WGS sequence"/>
</dbReference>
<protein>
    <submittedName>
        <fullName evidence="2">Uncharacterized protein</fullName>
    </submittedName>
</protein>
<keyword evidence="3" id="KW-1185">Reference proteome</keyword>
<feature type="compositionally biased region" description="Acidic residues" evidence="1">
    <location>
        <begin position="27"/>
        <end position="44"/>
    </location>
</feature>
<reference evidence="3" key="1">
    <citation type="submission" date="2017-01" db="EMBL/GenBank/DDBJ databases">
        <authorList>
            <person name="Wang Y."/>
            <person name="White M."/>
            <person name="Kvist S."/>
            <person name="Moncalvo J.-M."/>
        </authorList>
    </citation>
    <scope>NUCLEOTIDE SEQUENCE [LARGE SCALE GENOMIC DNA]</scope>
    <source>
        <strain evidence="3">COL-18-3</strain>
    </source>
</reference>
<feature type="region of interest" description="Disordered" evidence="1">
    <location>
        <begin position="212"/>
        <end position="243"/>
    </location>
</feature>
<feature type="compositionally biased region" description="Basic residues" evidence="1">
    <location>
        <begin position="1"/>
        <end position="11"/>
    </location>
</feature>
<feature type="compositionally biased region" description="Basic and acidic residues" evidence="1">
    <location>
        <begin position="170"/>
        <end position="184"/>
    </location>
</feature>
<accession>A0A1R1PVK7</accession>
<dbReference type="AlphaFoldDB" id="A0A1R1PVK7"/>
<evidence type="ECO:0000313" key="2">
    <source>
        <dbReference type="EMBL" id="OMH84959.1"/>
    </source>
</evidence>
<gene>
    <name evidence="2" type="ORF">AX774_g1510</name>
</gene>
<evidence type="ECO:0000256" key="1">
    <source>
        <dbReference type="SAM" id="MobiDB-lite"/>
    </source>
</evidence>
<feature type="compositionally biased region" description="Basic and acidic residues" evidence="1">
    <location>
        <begin position="91"/>
        <end position="105"/>
    </location>
</feature>
<feature type="region of interest" description="Disordered" evidence="1">
    <location>
        <begin position="170"/>
        <end position="190"/>
    </location>
</feature>
<proteinExistence type="predicted"/>
<feature type="compositionally biased region" description="Polar residues" evidence="1">
    <location>
        <begin position="221"/>
        <end position="232"/>
    </location>
</feature>
<feature type="compositionally biased region" description="Gly residues" evidence="1">
    <location>
        <begin position="14"/>
        <end position="26"/>
    </location>
</feature>
<dbReference type="EMBL" id="LSSK01000126">
    <property type="protein sequence ID" value="OMH84959.1"/>
    <property type="molecule type" value="Genomic_DNA"/>
</dbReference>
<organism evidence="2 3">
    <name type="scientific">Zancudomyces culisetae</name>
    <name type="common">Gut fungus</name>
    <name type="synonym">Smittium culisetae</name>
    <dbReference type="NCBI Taxonomy" id="1213189"/>
    <lineage>
        <taxon>Eukaryota</taxon>
        <taxon>Fungi</taxon>
        <taxon>Fungi incertae sedis</taxon>
        <taxon>Zoopagomycota</taxon>
        <taxon>Kickxellomycotina</taxon>
        <taxon>Harpellomycetes</taxon>
        <taxon>Harpellales</taxon>
        <taxon>Legeriomycetaceae</taxon>
        <taxon>Zancudomyces</taxon>
    </lineage>
</organism>